<reference evidence="1 2" key="1">
    <citation type="submission" date="2023-10" db="EMBL/GenBank/DDBJ databases">
        <title>Chromosome-scale genome assembly provides insights into flower coloration mechanisms of Canna indica.</title>
        <authorList>
            <person name="Li C."/>
        </authorList>
    </citation>
    <scope>NUCLEOTIDE SEQUENCE [LARGE SCALE GENOMIC DNA]</scope>
    <source>
        <tissue evidence="1">Flower</tissue>
    </source>
</reference>
<proteinExistence type="predicted"/>
<gene>
    <name evidence="1" type="ORF">Cni_G04798</name>
</gene>
<dbReference type="EMBL" id="CP136891">
    <property type="protein sequence ID" value="WOK96091.1"/>
    <property type="molecule type" value="Genomic_DNA"/>
</dbReference>
<dbReference type="Gene3D" id="3.30.559.10">
    <property type="entry name" value="Chloramphenicol acetyltransferase-like domain"/>
    <property type="match status" value="1"/>
</dbReference>
<dbReference type="AlphaFoldDB" id="A0AAQ3JU51"/>
<dbReference type="InterPro" id="IPR023213">
    <property type="entry name" value="CAT-like_dom_sf"/>
</dbReference>
<keyword evidence="2" id="KW-1185">Reference proteome</keyword>
<name>A0AAQ3JU51_9LILI</name>
<dbReference type="Proteomes" id="UP001327560">
    <property type="component" value="Chromosome 2"/>
</dbReference>
<evidence type="ECO:0000313" key="1">
    <source>
        <dbReference type="EMBL" id="WOK96091.1"/>
    </source>
</evidence>
<accession>A0AAQ3JU51</accession>
<organism evidence="1 2">
    <name type="scientific">Canna indica</name>
    <name type="common">Indian-shot</name>
    <dbReference type="NCBI Taxonomy" id="4628"/>
    <lineage>
        <taxon>Eukaryota</taxon>
        <taxon>Viridiplantae</taxon>
        <taxon>Streptophyta</taxon>
        <taxon>Embryophyta</taxon>
        <taxon>Tracheophyta</taxon>
        <taxon>Spermatophyta</taxon>
        <taxon>Magnoliopsida</taxon>
        <taxon>Liliopsida</taxon>
        <taxon>Zingiberales</taxon>
        <taxon>Cannaceae</taxon>
        <taxon>Canna</taxon>
    </lineage>
</organism>
<evidence type="ECO:0000313" key="2">
    <source>
        <dbReference type="Proteomes" id="UP001327560"/>
    </source>
</evidence>
<protein>
    <submittedName>
        <fullName evidence="1">Uncharacterized protein</fullName>
    </submittedName>
</protein>
<sequence>MTVSDFHSFSTADLDMGLGRPVLVLPETPKGRLNGAFLQVASSPKGDGSWIVTGVLWPKLADAFESDGIFKPVTAHYLGLVAPTASGVVSKL</sequence>